<dbReference type="AlphaFoldDB" id="A0A397SVV1"/>
<dbReference type="PRINTS" id="PR00080">
    <property type="entry name" value="SDRFAMILY"/>
</dbReference>
<keyword evidence="3" id="KW-1133">Transmembrane helix</keyword>
<dbReference type="PANTHER" id="PTHR43313:SF1">
    <property type="entry name" value="3BETA-HYDROXYSTEROID DEHYDROGENASE DHS-16"/>
    <property type="match status" value="1"/>
</dbReference>
<proteinExistence type="inferred from homology"/>
<dbReference type="SUPFAM" id="SSF51735">
    <property type="entry name" value="NAD(P)-binding Rossmann-fold domains"/>
    <property type="match status" value="1"/>
</dbReference>
<evidence type="ECO:0000313" key="4">
    <source>
        <dbReference type="EMBL" id="RIA88135.1"/>
    </source>
</evidence>
<evidence type="ECO:0000256" key="3">
    <source>
        <dbReference type="SAM" id="Phobius"/>
    </source>
</evidence>
<name>A0A397SVV1_9GLOM</name>
<dbReference type="OrthoDB" id="447842at2759"/>
<evidence type="ECO:0008006" key="6">
    <source>
        <dbReference type="Google" id="ProtNLM"/>
    </source>
</evidence>
<dbReference type="GO" id="GO:0016491">
    <property type="term" value="F:oxidoreductase activity"/>
    <property type="evidence" value="ECO:0007669"/>
    <property type="project" value="TreeGrafter"/>
</dbReference>
<dbReference type="GO" id="GO:0008202">
    <property type="term" value="P:steroid metabolic process"/>
    <property type="evidence" value="ECO:0007669"/>
    <property type="project" value="TreeGrafter"/>
</dbReference>
<gene>
    <name evidence="4" type="ORF">C1645_826780</name>
</gene>
<comment type="caution">
    <text evidence="4">The sequence shown here is derived from an EMBL/GenBank/DDBJ whole genome shotgun (WGS) entry which is preliminary data.</text>
</comment>
<dbReference type="Gene3D" id="3.40.50.720">
    <property type="entry name" value="NAD(P)-binding Rossmann-like Domain"/>
    <property type="match status" value="1"/>
</dbReference>
<evidence type="ECO:0000256" key="2">
    <source>
        <dbReference type="RuleBase" id="RU000363"/>
    </source>
</evidence>
<comment type="similarity">
    <text evidence="2">Belongs to the short-chain dehydrogenases/reductases (SDR) family.</text>
</comment>
<dbReference type="STRING" id="658196.A0A397SVV1"/>
<protein>
    <recommendedName>
        <fullName evidence="6">Oxidoreductase</fullName>
    </recommendedName>
</protein>
<dbReference type="PANTHER" id="PTHR43313">
    <property type="entry name" value="SHORT-CHAIN DEHYDROGENASE/REDUCTASE FAMILY 9C"/>
    <property type="match status" value="1"/>
</dbReference>
<reference evidence="4 5" key="1">
    <citation type="submission" date="2018-06" db="EMBL/GenBank/DDBJ databases">
        <title>Comparative genomics reveals the genomic features of Rhizophagus irregularis, R. cerebriforme, R. diaphanum and Gigaspora rosea, and their symbiotic lifestyle signature.</title>
        <authorList>
            <person name="Morin E."/>
            <person name="San Clemente H."/>
            <person name="Chen E.C.H."/>
            <person name="De La Providencia I."/>
            <person name="Hainaut M."/>
            <person name="Kuo A."/>
            <person name="Kohler A."/>
            <person name="Murat C."/>
            <person name="Tang N."/>
            <person name="Roy S."/>
            <person name="Loubradou J."/>
            <person name="Henrissat B."/>
            <person name="Grigoriev I.V."/>
            <person name="Corradi N."/>
            <person name="Roux C."/>
            <person name="Martin F.M."/>
        </authorList>
    </citation>
    <scope>NUCLEOTIDE SEQUENCE [LARGE SCALE GENOMIC DNA]</scope>
    <source>
        <strain evidence="4 5">DAOM 227022</strain>
    </source>
</reference>
<dbReference type="PRINTS" id="PR00081">
    <property type="entry name" value="GDHRDH"/>
</dbReference>
<accession>A0A397SVV1</accession>
<sequence>MAYGDLLDEVLIHLTLVIDYITYAYNTLLSFIIFKFLNQPPLHVHIPTQTYHPAVLVTGTSVGIGRNTALNLAKKGYTVFATVRKEEDAEDLKNTFQEHDNVMNGSLEVLIMDVTSKEDIKKAYDFIRNKIGREIPFVGLINNAGLILYIPLEIASEKSFEDSFNTNYFSIIHLTKKFLPLLRESRGRVVNIGSMASWGPAPSMGIYSSTKAAVRSITQVWRMETRSMGIHFSLIEPGVVATRFTQNQLNSYRTFTSFPNDSKYHEIPQNKSITSNVIDAYENLFKMIAKRSSLVASNAIPPTIVTDAIVHALTSPYPKNTYYVGLDARIVAFASWLLGDRIIEAIQAKALNVPNDMIAVI</sequence>
<keyword evidence="3" id="KW-0472">Membrane</keyword>
<keyword evidence="1" id="KW-0521">NADP</keyword>
<dbReference type="Proteomes" id="UP000265703">
    <property type="component" value="Unassembled WGS sequence"/>
</dbReference>
<keyword evidence="5" id="KW-1185">Reference proteome</keyword>
<keyword evidence="3" id="KW-0812">Transmembrane</keyword>
<dbReference type="InterPro" id="IPR020904">
    <property type="entry name" value="Sc_DH/Rdtase_CS"/>
</dbReference>
<dbReference type="InterPro" id="IPR036291">
    <property type="entry name" value="NAD(P)-bd_dom_sf"/>
</dbReference>
<dbReference type="EMBL" id="QKYT01000277">
    <property type="protein sequence ID" value="RIA88135.1"/>
    <property type="molecule type" value="Genomic_DNA"/>
</dbReference>
<evidence type="ECO:0000313" key="5">
    <source>
        <dbReference type="Proteomes" id="UP000265703"/>
    </source>
</evidence>
<evidence type="ECO:0000256" key="1">
    <source>
        <dbReference type="ARBA" id="ARBA00022857"/>
    </source>
</evidence>
<feature type="transmembrane region" description="Helical" evidence="3">
    <location>
        <begin position="20"/>
        <end position="37"/>
    </location>
</feature>
<dbReference type="PROSITE" id="PS00061">
    <property type="entry name" value="ADH_SHORT"/>
    <property type="match status" value="1"/>
</dbReference>
<dbReference type="Pfam" id="PF00106">
    <property type="entry name" value="adh_short"/>
    <property type="match status" value="1"/>
</dbReference>
<dbReference type="InterPro" id="IPR002347">
    <property type="entry name" value="SDR_fam"/>
</dbReference>
<organism evidence="4 5">
    <name type="scientific">Glomus cerebriforme</name>
    <dbReference type="NCBI Taxonomy" id="658196"/>
    <lineage>
        <taxon>Eukaryota</taxon>
        <taxon>Fungi</taxon>
        <taxon>Fungi incertae sedis</taxon>
        <taxon>Mucoromycota</taxon>
        <taxon>Glomeromycotina</taxon>
        <taxon>Glomeromycetes</taxon>
        <taxon>Glomerales</taxon>
        <taxon>Glomeraceae</taxon>
        <taxon>Glomus</taxon>
    </lineage>
</organism>